<name>A0A6I1FJF4_9BACI</name>
<organism evidence="1 2">
    <name type="scientific">Bacillus aerolatus</name>
    <dbReference type="NCBI Taxonomy" id="2653354"/>
    <lineage>
        <taxon>Bacteria</taxon>
        <taxon>Bacillati</taxon>
        <taxon>Bacillota</taxon>
        <taxon>Bacilli</taxon>
        <taxon>Bacillales</taxon>
        <taxon>Bacillaceae</taxon>
        <taxon>Bacillus</taxon>
    </lineage>
</organism>
<dbReference type="AlphaFoldDB" id="A0A6I1FJF4"/>
<dbReference type="EMBL" id="WEIO01000001">
    <property type="protein sequence ID" value="KAB7708700.1"/>
    <property type="molecule type" value="Genomic_DNA"/>
</dbReference>
<sequence length="45" mass="5400">MNQISDDLLLEAYTKARKLDLNRDFILLIEDELKKRALYQQVKAY</sequence>
<dbReference type="Proteomes" id="UP000429595">
    <property type="component" value="Unassembled WGS sequence"/>
</dbReference>
<comment type="caution">
    <text evidence="1">The sequence shown here is derived from an EMBL/GenBank/DDBJ whole genome shotgun (WGS) entry which is preliminary data.</text>
</comment>
<evidence type="ECO:0000313" key="2">
    <source>
        <dbReference type="Proteomes" id="UP000429595"/>
    </source>
</evidence>
<dbReference type="SUPFAM" id="SSF100985">
    <property type="entry name" value="Sporulation inhibitor Sda"/>
    <property type="match status" value="1"/>
</dbReference>
<protein>
    <submittedName>
        <fullName evidence="1">Sporulation histidine kinase inhibitor Sda</fullName>
    </submittedName>
</protein>
<reference evidence="1 2" key="1">
    <citation type="submission" date="2019-10" db="EMBL/GenBank/DDBJ databases">
        <title>Bacillus aerolatum sp. nov., isolated from bioaerosol of sport playgrounds.</title>
        <authorList>
            <person name="Chen P."/>
            <person name="Zhang G."/>
        </authorList>
    </citation>
    <scope>NUCLEOTIDE SEQUENCE [LARGE SCALE GENOMIC DNA]</scope>
    <source>
        <strain evidence="1 2">CX253</strain>
    </source>
</reference>
<dbReference type="InterPro" id="IPR015064">
    <property type="entry name" value="Sda"/>
</dbReference>
<dbReference type="InterPro" id="IPR036916">
    <property type="entry name" value="Sda_sf"/>
</dbReference>
<accession>A0A6I1FJF4</accession>
<dbReference type="Gene3D" id="1.10.287.1100">
    <property type="entry name" value="Sporulation inhibitor A"/>
    <property type="match status" value="1"/>
</dbReference>
<dbReference type="Pfam" id="PF08970">
    <property type="entry name" value="Sda"/>
    <property type="match status" value="1"/>
</dbReference>
<gene>
    <name evidence="1" type="ORF">F9802_00670</name>
</gene>
<evidence type="ECO:0000313" key="1">
    <source>
        <dbReference type="EMBL" id="KAB7708700.1"/>
    </source>
</evidence>
<keyword evidence="2" id="KW-1185">Reference proteome</keyword>
<proteinExistence type="predicted"/>
<dbReference type="RefSeq" id="WP_152149228.1">
    <property type="nucleotide sequence ID" value="NZ_WEIO01000001.1"/>
</dbReference>